<organism evidence="2 3">
    <name type="scientific">Zingiber officinale</name>
    <name type="common">Ginger</name>
    <name type="synonym">Amomum zingiber</name>
    <dbReference type="NCBI Taxonomy" id="94328"/>
    <lineage>
        <taxon>Eukaryota</taxon>
        <taxon>Viridiplantae</taxon>
        <taxon>Streptophyta</taxon>
        <taxon>Embryophyta</taxon>
        <taxon>Tracheophyta</taxon>
        <taxon>Spermatophyta</taxon>
        <taxon>Magnoliopsida</taxon>
        <taxon>Liliopsida</taxon>
        <taxon>Zingiberales</taxon>
        <taxon>Zingiberaceae</taxon>
        <taxon>Zingiber</taxon>
    </lineage>
</organism>
<dbReference type="AlphaFoldDB" id="A0A8J5EWK2"/>
<dbReference type="PANTHER" id="PTHR21450:SF61">
    <property type="entry name" value="OS09G0547300 PROTEIN"/>
    <property type="match status" value="1"/>
</dbReference>
<dbReference type="Proteomes" id="UP000734854">
    <property type="component" value="Unassembled WGS sequence"/>
</dbReference>
<dbReference type="PANTHER" id="PTHR21450">
    <property type="entry name" value="PROTEIN ALTERED PHOSPHATE STARVATION RESPONSE 1"/>
    <property type="match status" value="1"/>
</dbReference>
<feature type="domain" description="DUF632" evidence="1">
    <location>
        <begin position="206"/>
        <end position="247"/>
    </location>
</feature>
<comment type="caution">
    <text evidence="2">The sequence shown here is derived from an EMBL/GenBank/DDBJ whole genome shotgun (WGS) entry which is preliminary data.</text>
</comment>
<gene>
    <name evidence="2" type="ORF">ZIOFF_064963</name>
</gene>
<evidence type="ECO:0000259" key="1">
    <source>
        <dbReference type="Pfam" id="PF04782"/>
    </source>
</evidence>
<reference evidence="2 3" key="1">
    <citation type="submission" date="2020-08" db="EMBL/GenBank/DDBJ databases">
        <title>Plant Genome Project.</title>
        <authorList>
            <person name="Zhang R.-G."/>
        </authorList>
    </citation>
    <scope>NUCLEOTIDE SEQUENCE [LARGE SCALE GENOMIC DNA]</scope>
    <source>
        <tissue evidence="2">Rhizome</tissue>
    </source>
</reference>
<evidence type="ECO:0000313" key="2">
    <source>
        <dbReference type="EMBL" id="KAG6475734.1"/>
    </source>
</evidence>
<feature type="domain" description="DUF632" evidence="1">
    <location>
        <begin position="128"/>
        <end position="203"/>
    </location>
</feature>
<sequence>MFRVGLCLTGRFEHTGDEFQAIKKCQSFDSYQQRSAAVVTGYYKPDKNVIGGAGEDLNQKKSRPLRNAASSLEPGVCVADKNAVTETKEQNKAVGFTFSRRYQDIVEVIHEIKKQSDGTSATADRQTAEEKMRVLYNRKCKQLNPLSKMGAEAEKLESVEVFIRKLSVRIQIAIQIVCSISSKINQVRDEESYPQVIELIHGVKLNDHMDEIKRLEMATVDLAAHFSDWVTAQRSYLKSLNDWLMKKQMMTLLLLFRLGN</sequence>
<keyword evidence="3" id="KW-1185">Reference proteome</keyword>
<dbReference type="InterPro" id="IPR006867">
    <property type="entry name" value="DUF632"/>
</dbReference>
<protein>
    <recommendedName>
        <fullName evidence="1">DUF632 domain-containing protein</fullName>
    </recommendedName>
</protein>
<dbReference type="Pfam" id="PF04782">
    <property type="entry name" value="DUF632"/>
    <property type="match status" value="2"/>
</dbReference>
<dbReference type="EMBL" id="JACMSC010000018">
    <property type="protein sequence ID" value="KAG6475734.1"/>
    <property type="molecule type" value="Genomic_DNA"/>
</dbReference>
<evidence type="ECO:0000313" key="3">
    <source>
        <dbReference type="Proteomes" id="UP000734854"/>
    </source>
</evidence>
<accession>A0A8J5EWK2</accession>
<proteinExistence type="predicted"/>
<name>A0A8J5EWK2_ZINOF</name>